<evidence type="ECO:0000256" key="2">
    <source>
        <dbReference type="ARBA" id="ARBA00023125"/>
    </source>
</evidence>
<keyword evidence="4" id="KW-0539">Nucleus</keyword>
<dbReference type="PROSITE" id="PS51194">
    <property type="entry name" value="HELICASE_CTER"/>
    <property type="match status" value="1"/>
</dbReference>
<evidence type="ECO:0000256" key="6">
    <source>
        <dbReference type="ARBA" id="ARBA00034808"/>
    </source>
</evidence>
<organism evidence="9 10">
    <name type="scientific">Magallana gigas</name>
    <name type="common">Pacific oyster</name>
    <name type="synonym">Crassostrea gigas</name>
    <dbReference type="NCBI Taxonomy" id="29159"/>
    <lineage>
        <taxon>Eukaryota</taxon>
        <taxon>Metazoa</taxon>
        <taxon>Spiralia</taxon>
        <taxon>Lophotrochozoa</taxon>
        <taxon>Mollusca</taxon>
        <taxon>Bivalvia</taxon>
        <taxon>Autobranchia</taxon>
        <taxon>Pteriomorphia</taxon>
        <taxon>Ostreida</taxon>
        <taxon>Ostreoidea</taxon>
        <taxon>Ostreidae</taxon>
        <taxon>Magallana</taxon>
    </lineage>
</organism>
<dbReference type="Proteomes" id="UP000005408">
    <property type="component" value="Unassembled WGS sequence"/>
</dbReference>
<dbReference type="GO" id="GO:0043138">
    <property type="term" value="F:3'-5' DNA helicase activity"/>
    <property type="evidence" value="ECO:0007669"/>
    <property type="project" value="UniProtKB-EC"/>
</dbReference>
<evidence type="ECO:0000313" key="9">
    <source>
        <dbReference type="EnsemblMetazoa" id="G33239.3:cds"/>
    </source>
</evidence>
<sequence length="321" mass="36540">LHFWIIWGGMGKEDDAFRKWFRHLGELRSMFPNAVFLALSATCTKTIEKRVLNVLGIDKKNVKFFRLSPNKENIKFVVKKVPNSVGAAMFWLMETLNNLKEKFPRTVIYCNSIKDVSTIYNFLTSEIPDSLNYVQMYHSETPSDCKSEIIDKLGNDSSLRIVLATSALGMEIDVKFCNSVIIYGPPVNVADLIQETGRIGRDGLPSVADVLYNSYQCKQLDTEVKTFLRRDVCRRQTLMENFHTSAEMETVKKSLNQHHCCDICAELCTCGHCILLPIEKLMNCVASEDTAKDKYSSSNSETISYFHESDQFSCLSDNEDQ</sequence>
<keyword evidence="3" id="KW-0413">Isomerase</keyword>
<feature type="domain" description="Helicase C-terminal" evidence="8">
    <location>
        <begin position="91"/>
        <end position="256"/>
    </location>
</feature>
<evidence type="ECO:0000256" key="3">
    <source>
        <dbReference type="ARBA" id="ARBA00023235"/>
    </source>
</evidence>
<dbReference type="Pfam" id="PF00271">
    <property type="entry name" value="Helicase_C"/>
    <property type="match status" value="1"/>
</dbReference>
<comment type="similarity">
    <text evidence="1">Belongs to the helicase family. RecQ subfamily.</text>
</comment>
<accession>A0A8W8MJE6</accession>
<evidence type="ECO:0000256" key="4">
    <source>
        <dbReference type="ARBA" id="ARBA00023242"/>
    </source>
</evidence>
<dbReference type="GO" id="GO:0000724">
    <property type="term" value="P:double-strand break repair via homologous recombination"/>
    <property type="evidence" value="ECO:0007669"/>
    <property type="project" value="TreeGrafter"/>
</dbReference>
<comment type="catalytic activity">
    <reaction evidence="5">
        <text>Couples ATP hydrolysis with the unwinding of duplex DNA by translocating in the 3'-5' direction.</text>
        <dbReference type="EC" id="5.6.2.4"/>
    </reaction>
</comment>
<evidence type="ECO:0000256" key="7">
    <source>
        <dbReference type="ARBA" id="ARBA00044542"/>
    </source>
</evidence>
<dbReference type="PANTHER" id="PTHR13710:SF153">
    <property type="entry name" value="RECQ-LIKE DNA HELICASE BLM"/>
    <property type="match status" value="1"/>
</dbReference>
<dbReference type="GO" id="GO:0005737">
    <property type="term" value="C:cytoplasm"/>
    <property type="evidence" value="ECO:0007669"/>
    <property type="project" value="TreeGrafter"/>
</dbReference>
<evidence type="ECO:0000313" key="10">
    <source>
        <dbReference type="Proteomes" id="UP000005408"/>
    </source>
</evidence>
<dbReference type="EnsemblMetazoa" id="G33239.2">
    <property type="protein sequence ID" value="G33239.2:cds"/>
    <property type="gene ID" value="G33239"/>
</dbReference>
<reference evidence="9" key="1">
    <citation type="submission" date="2022-08" db="UniProtKB">
        <authorList>
            <consortium name="EnsemblMetazoa"/>
        </authorList>
    </citation>
    <scope>IDENTIFICATION</scope>
    <source>
        <strain evidence="9">05x7-T-G4-1.051#20</strain>
    </source>
</reference>
<evidence type="ECO:0000256" key="1">
    <source>
        <dbReference type="ARBA" id="ARBA00005446"/>
    </source>
</evidence>
<keyword evidence="2" id="KW-0238">DNA-binding</keyword>
<name>A0A8W8MJE6_MAGGI</name>
<dbReference type="SMART" id="SM00490">
    <property type="entry name" value="HELICc"/>
    <property type="match status" value="1"/>
</dbReference>
<dbReference type="InterPro" id="IPR001650">
    <property type="entry name" value="Helicase_C-like"/>
</dbReference>
<dbReference type="GO" id="GO:0009378">
    <property type="term" value="F:four-way junction helicase activity"/>
    <property type="evidence" value="ECO:0007669"/>
    <property type="project" value="TreeGrafter"/>
</dbReference>
<dbReference type="GO" id="GO:0003677">
    <property type="term" value="F:DNA binding"/>
    <property type="evidence" value="ECO:0007669"/>
    <property type="project" value="UniProtKB-KW"/>
</dbReference>
<dbReference type="SUPFAM" id="SSF52540">
    <property type="entry name" value="P-loop containing nucleoside triphosphate hydrolases"/>
    <property type="match status" value="1"/>
</dbReference>
<dbReference type="EnsemblMetazoa" id="G33239.7">
    <property type="protein sequence ID" value="G33239.7:cds"/>
    <property type="gene ID" value="G33239"/>
</dbReference>
<evidence type="ECO:0000256" key="5">
    <source>
        <dbReference type="ARBA" id="ARBA00034617"/>
    </source>
</evidence>
<dbReference type="GO" id="GO:0005694">
    <property type="term" value="C:chromosome"/>
    <property type="evidence" value="ECO:0007669"/>
    <property type="project" value="TreeGrafter"/>
</dbReference>
<dbReference type="EC" id="5.6.2.4" evidence="6"/>
<dbReference type="AlphaFoldDB" id="A0A8W8MJE6"/>
<dbReference type="InterPro" id="IPR027417">
    <property type="entry name" value="P-loop_NTPase"/>
</dbReference>
<protein>
    <recommendedName>
        <fullName evidence="6">DNA 3'-5' helicase</fullName>
        <ecNumber evidence="6">5.6.2.4</ecNumber>
    </recommendedName>
    <alternativeName>
        <fullName evidence="7">DNA 3'-5' helicase BLM</fullName>
    </alternativeName>
</protein>
<dbReference type="Gene3D" id="3.40.50.300">
    <property type="entry name" value="P-loop containing nucleotide triphosphate hydrolases"/>
    <property type="match status" value="2"/>
</dbReference>
<dbReference type="GO" id="GO:0005634">
    <property type="term" value="C:nucleus"/>
    <property type="evidence" value="ECO:0007669"/>
    <property type="project" value="TreeGrafter"/>
</dbReference>
<dbReference type="EnsemblMetazoa" id="G33239.3">
    <property type="protein sequence ID" value="G33239.3:cds"/>
    <property type="gene ID" value="G33239"/>
</dbReference>
<evidence type="ECO:0000259" key="8">
    <source>
        <dbReference type="PROSITE" id="PS51194"/>
    </source>
</evidence>
<keyword evidence="10" id="KW-1185">Reference proteome</keyword>
<proteinExistence type="inferred from homology"/>
<dbReference type="PANTHER" id="PTHR13710">
    <property type="entry name" value="DNA HELICASE RECQ FAMILY MEMBER"/>
    <property type="match status" value="1"/>
</dbReference>